<dbReference type="OMA" id="HRWQIIN"/>
<evidence type="ECO:0000313" key="3">
    <source>
        <dbReference type="Proteomes" id="UP000016923"/>
    </source>
</evidence>
<dbReference type="HOGENOM" id="CLU_042688_0_1_1"/>
<evidence type="ECO:0008006" key="4">
    <source>
        <dbReference type="Google" id="ProtNLM"/>
    </source>
</evidence>
<accession>S3C2A0</accession>
<dbReference type="PANTHER" id="PTHR34598:SF3">
    <property type="entry name" value="OXIDOREDUCTASE AN1597"/>
    <property type="match status" value="1"/>
</dbReference>
<dbReference type="eggNOG" id="ENOG502SRIH">
    <property type="taxonomic scope" value="Eukaryota"/>
</dbReference>
<dbReference type="GO" id="GO:0016491">
    <property type="term" value="F:oxidoreductase activity"/>
    <property type="evidence" value="ECO:0007669"/>
    <property type="project" value="InterPro"/>
</dbReference>
<dbReference type="OrthoDB" id="412788at2759"/>
<comment type="similarity">
    <text evidence="1">Belongs to the asaB hydroxylase/desaturase family.</text>
</comment>
<name>S3C2A0_OPHP1</name>
<protein>
    <recommendedName>
        <fullName evidence="4">Methyltransferase</fullName>
    </recommendedName>
</protein>
<keyword evidence="3" id="KW-1185">Reference proteome</keyword>
<dbReference type="PANTHER" id="PTHR34598">
    <property type="entry name" value="BLL6449 PROTEIN"/>
    <property type="match status" value="1"/>
</dbReference>
<dbReference type="AlphaFoldDB" id="S3C2A0"/>
<dbReference type="Proteomes" id="UP000016923">
    <property type="component" value="Unassembled WGS sequence"/>
</dbReference>
<proteinExistence type="inferred from homology"/>
<organism evidence="2 3">
    <name type="scientific">Ophiostoma piceae (strain UAMH 11346)</name>
    <name type="common">Sap stain fungus</name>
    <dbReference type="NCBI Taxonomy" id="1262450"/>
    <lineage>
        <taxon>Eukaryota</taxon>
        <taxon>Fungi</taxon>
        <taxon>Dikarya</taxon>
        <taxon>Ascomycota</taxon>
        <taxon>Pezizomycotina</taxon>
        <taxon>Sordariomycetes</taxon>
        <taxon>Sordariomycetidae</taxon>
        <taxon>Ophiostomatales</taxon>
        <taxon>Ophiostomataceae</taxon>
        <taxon>Ophiostoma</taxon>
    </lineage>
</organism>
<gene>
    <name evidence="2" type="ORF">F503_00371</name>
</gene>
<dbReference type="EMBL" id="KE148150">
    <property type="protein sequence ID" value="EPE07649.1"/>
    <property type="molecule type" value="Genomic_DNA"/>
</dbReference>
<dbReference type="VEuPathDB" id="FungiDB:F503_00371"/>
<evidence type="ECO:0000313" key="2">
    <source>
        <dbReference type="EMBL" id="EPE07649.1"/>
    </source>
</evidence>
<dbReference type="InterPro" id="IPR044053">
    <property type="entry name" value="AsaB-like"/>
</dbReference>
<dbReference type="NCBIfam" id="NF041278">
    <property type="entry name" value="CmcJ_NvfI_EfuI"/>
    <property type="match status" value="1"/>
</dbReference>
<dbReference type="STRING" id="1262450.S3C2A0"/>
<reference evidence="2 3" key="1">
    <citation type="journal article" date="2013" name="BMC Genomics">
        <title>The genome and transcriptome of the pine saprophyte Ophiostoma piceae, and a comparison with the bark beetle-associated pine pathogen Grosmannia clavigera.</title>
        <authorList>
            <person name="Haridas S."/>
            <person name="Wang Y."/>
            <person name="Lim L."/>
            <person name="Massoumi Alamouti S."/>
            <person name="Jackman S."/>
            <person name="Docking R."/>
            <person name="Robertson G."/>
            <person name="Birol I."/>
            <person name="Bohlmann J."/>
            <person name="Breuil C."/>
        </authorList>
    </citation>
    <scope>NUCLEOTIDE SEQUENCE [LARGE SCALE GENOMIC DNA]</scope>
    <source>
        <strain evidence="2 3">UAMH 11346</strain>
    </source>
</reference>
<evidence type="ECO:0000256" key="1">
    <source>
        <dbReference type="ARBA" id="ARBA00023604"/>
    </source>
</evidence>
<sequence length="318" mass="35984">MAVDLIRSESALPSPRLASKDYGKAVDTMADGAAVQGRMHFLTRDPKYELEKPYTLRYTPAPESGIPQTNIERVEHPVVFHDLRGRTDLHYDECGFGVVQLGSRSQTDEAPFPYEDYEHAERIEGVHAPHVLEAVRQALGAASAELVDYVVRRRHESWPVSTGQPYAFQQPASRAHIDHTHSGGVAIIKEAHGEEADAVLSRRWQLVNAWHPLRGPLVDWPLAVCDARTVDFKRDTMAGDVVDKHQVFENTQVHFDERQTWYYLKHQMPDEVVYFKNADSAESGDAVPGVPHAAFDNPLKTEADFRRESIEMRILVVW</sequence>